<sequence length="334" mass="36529">MKPPEFWNKPPGVFDLRASLLNPLGKLYAHVTRNRLSQNEAVHVDVPVICVGNLNAGGTGKTPTVIWLVDTLRNMGHEPHVLSRGYGGSLTGPVQVDPSTHKADQVGDEPLLIAAFAEVWVSKARAEGAKAAVQAGATVIVMDDGFQNPDLYKDFSLIVVDAAKGFGNGRCLPAGPLREPVTEGLKRGDLVISLGKESDQERFHDLWSRQLQSCTHVTAEVLPLQTGMPWQGARVLAFAGIGHPEKFFDTLRDLGADLVRCEALSDHQPFSKTLLARLEQDAKLHNAQLVTTEKDAVRLPQSYRFKVITLPVRLHLPKAEIIIEKIRQIAPPPP</sequence>
<evidence type="ECO:0000256" key="9">
    <source>
        <dbReference type="ARBA" id="ARBA00022777"/>
    </source>
</evidence>
<keyword evidence="6 13" id="KW-0441">Lipid A biosynthesis</keyword>
<organism evidence="14 15">
    <name type="scientific">Epibacterium ulvae</name>
    <dbReference type="NCBI Taxonomy" id="1156985"/>
    <lineage>
        <taxon>Bacteria</taxon>
        <taxon>Pseudomonadati</taxon>
        <taxon>Pseudomonadota</taxon>
        <taxon>Alphaproteobacteria</taxon>
        <taxon>Rhodobacterales</taxon>
        <taxon>Roseobacteraceae</taxon>
        <taxon>Epibacterium</taxon>
    </lineage>
</organism>
<evidence type="ECO:0000256" key="12">
    <source>
        <dbReference type="ARBA" id="ARBA00029757"/>
    </source>
</evidence>
<accession>A0A1G5R8A1</accession>
<dbReference type="STRING" id="1156985.SAMN04488118_11089"/>
<gene>
    <name evidence="13" type="primary">lpxK</name>
    <name evidence="14" type="ORF">SAMN04488118_11089</name>
</gene>
<dbReference type="EMBL" id="FMWG01000010">
    <property type="protein sequence ID" value="SCZ70287.1"/>
    <property type="molecule type" value="Genomic_DNA"/>
</dbReference>
<dbReference type="GO" id="GO:0005524">
    <property type="term" value="F:ATP binding"/>
    <property type="evidence" value="ECO:0007669"/>
    <property type="project" value="UniProtKB-UniRule"/>
</dbReference>
<dbReference type="PANTHER" id="PTHR42724">
    <property type="entry name" value="TETRAACYLDISACCHARIDE 4'-KINASE"/>
    <property type="match status" value="1"/>
</dbReference>
<dbReference type="NCBIfam" id="TIGR00682">
    <property type="entry name" value="lpxK"/>
    <property type="match status" value="1"/>
</dbReference>
<evidence type="ECO:0000313" key="14">
    <source>
        <dbReference type="EMBL" id="SCZ70287.1"/>
    </source>
</evidence>
<dbReference type="PANTHER" id="PTHR42724:SF1">
    <property type="entry name" value="TETRAACYLDISACCHARIDE 4'-KINASE, MITOCHONDRIAL-RELATED"/>
    <property type="match status" value="1"/>
</dbReference>
<dbReference type="Pfam" id="PF02606">
    <property type="entry name" value="LpxK"/>
    <property type="match status" value="1"/>
</dbReference>
<evidence type="ECO:0000256" key="10">
    <source>
        <dbReference type="ARBA" id="ARBA00022840"/>
    </source>
</evidence>
<feature type="binding site" evidence="13">
    <location>
        <begin position="55"/>
        <end position="62"/>
    </location>
    <ligand>
        <name>ATP</name>
        <dbReference type="ChEBI" id="CHEBI:30616"/>
    </ligand>
</feature>
<dbReference type="HAMAP" id="MF_00409">
    <property type="entry name" value="LpxK"/>
    <property type="match status" value="1"/>
</dbReference>
<dbReference type="GO" id="GO:0009245">
    <property type="term" value="P:lipid A biosynthetic process"/>
    <property type="evidence" value="ECO:0007669"/>
    <property type="project" value="UniProtKB-UniRule"/>
</dbReference>
<dbReference type="InterPro" id="IPR027417">
    <property type="entry name" value="P-loop_NTPase"/>
</dbReference>
<dbReference type="OrthoDB" id="9766423at2"/>
<evidence type="ECO:0000256" key="11">
    <source>
        <dbReference type="ARBA" id="ARBA00023098"/>
    </source>
</evidence>
<evidence type="ECO:0000256" key="8">
    <source>
        <dbReference type="ARBA" id="ARBA00022741"/>
    </source>
</evidence>
<comment type="function">
    <text evidence="1 13">Transfers the gamma-phosphate of ATP to the 4'-position of a tetraacyldisaccharide 1-phosphate intermediate (termed DS-1-P) to form tetraacyldisaccharide 1,4'-bis-phosphate (lipid IVA).</text>
</comment>
<name>A0A1G5R8A1_9RHOB</name>
<dbReference type="RefSeq" id="WP_090220298.1">
    <property type="nucleotide sequence ID" value="NZ_FMWG01000010.1"/>
</dbReference>
<dbReference type="InterPro" id="IPR003758">
    <property type="entry name" value="LpxK"/>
</dbReference>
<evidence type="ECO:0000256" key="6">
    <source>
        <dbReference type="ARBA" id="ARBA00022556"/>
    </source>
</evidence>
<reference evidence="14 15" key="1">
    <citation type="submission" date="2016-10" db="EMBL/GenBank/DDBJ databases">
        <authorList>
            <person name="de Groot N.N."/>
        </authorList>
    </citation>
    <scope>NUCLEOTIDE SEQUENCE [LARGE SCALE GENOMIC DNA]</scope>
    <source>
        <strain evidence="14 15">U95</strain>
    </source>
</reference>
<keyword evidence="15" id="KW-1185">Reference proteome</keyword>
<dbReference type="AlphaFoldDB" id="A0A1G5R8A1"/>
<keyword evidence="7 13" id="KW-0808">Transferase</keyword>
<dbReference type="GO" id="GO:0005886">
    <property type="term" value="C:plasma membrane"/>
    <property type="evidence" value="ECO:0007669"/>
    <property type="project" value="TreeGrafter"/>
</dbReference>
<dbReference type="Proteomes" id="UP000198767">
    <property type="component" value="Unassembled WGS sequence"/>
</dbReference>
<evidence type="ECO:0000256" key="7">
    <source>
        <dbReference type="ARBA" id="ARBA00022679"/>
    </source>
</evidence>
<keyword evidence="11 13" id="KW-0443">Lipid metabolism</keyword>
<dbReference type="GO" id="GO:0009029">
    <property type="term" value="F:lipid-A 4'-kinase activity"/>
    <property type="evidence" value="ECO:0007669"/>
    <property type="project" value="UniProtKB-UniRule"/>
</dbReference>
<keyword evidence="10 13" id="KW-0067">ATP-binding</keyword>
<evidence type="ECO:0000256" key="1">
    <source>
        <dbReference type="ARBA" id="ARBA00002274"/>
    </source>
</evidence>
<evidence type="ECO:0000256" key="3">
    <source>
        <dbReference type="ARBA" id="ARBA00012071"/>
    </source>
</evidence>
<proteinExistence type="inferred from homology"/>
<keyword evidence="8 13" id="KW-0547">Nucleotide-binding</keyword>
<dbReference type="UniPathway" id="UPA00359">
    <property type="reaction ID" value="UER00482"/>
</dbReference>
<keyword evidence="9 13" id="KW-0418">Kinase</keyword>
<dbReference type="SUPFAM" id="SSF52540">
    <property type="entry name" value="P-loop containing nucleoside triphosphate hydrolases"/>
    <property type="match status" value="1"/>
</dbReference>
<comment type="catalytic activity">
    <reaction evidence="13">
        <text>a lipid A disaccharide + ATP = a lipid IVA + ADP + H(+)</text>
        <dbReference type="Rhea" id="RHEA:67840"/>
        <dbReference type="ChEBI" id="CHEBI:15378"/>
        <dbReference type="ChEBI" id="CHEBI:30616"/>
        <dbReference type="ChEBI" id="CHEBI:176343"/>
        <dbReference type="ChEBI" id="CHEBI:176425"/>
        <dbReference type="ChEBI" id="CHEBI:456216"/>
        <dbReference type="EC" id="2.7.1.130"/>
    </reaction>
</comment>
<comment type="pathway">
    <text evidence="2 13">Glycolipid biosynthesis; lipid IV(A) biosynthesis; lipid IV(A) from (3R)-3-hydroxytetradecanoyl-[acyl-carrier-protein] and UDP-N-acetyl-alpha-D-glucosamine: step 6/6.</text>
</comment>
<dbReference type="GO" id="GO:0009244">
    <property type="term" value="P:lipopolysaccharide core region biosynthetic process"/>
    <property type="evidence" value="ECO:0007669"/>
    <property type="project" value="TreeGrafter"/>
</dbReference>
<evidence type="ECO:0000313" key="15">
    <source>
        <dbReference type="Proteomes" id="UP000198767"/>
    </source>
</evidence>
<comment type="similarity">
    <text evidence="13">Belongs to the LpxK family.</text>
</comment>
<keyword evidence="5 13" id="KW-0444">Lipid biosynthesis</keyword>
<evidence type="ECO:0000256" key="2">
    <source>
        <dbReference type="ARBA" id="ARBA00004870"/>
    </source>
</evidence>
<evidence type="ECO:0000256" key="13">
    <source>
        <dbReference type="HAMAP-Rule" id="MF_00409"/>
    </source>
</evidence>
<evidence type="ECO:0000256" key="4">
    <source>
        <dbReference type="ARBA" id="ARBA00016436"/>
    </source>
</evidence>
<dbReference type="EC" id="2.7.1.130" evidence="3 13"/>
<protein>
    <recommendedName>
        <fullName evidence="4 13">Tetraacyldisaccharide 4'-kinase</fullName>
        <ecNumber evidence="3 13">2.7.1.130</ecNumber>
    </recommendedName>
    <alternativeName>
        <fullName evidence="12 13">Lipid A 4'-kinase</fullName>
    </alternativeName>
</protein>
<evidence type="ECO:0000256" key="5">
    <source>
        <dbReference type="ARBA" id="ARBA00022516"/>
    </source>
</evidence>